<dbReference type="InterPro" id="IPR019734">
    <property type="entry name" value="TPR_rpt"/>
</dbReference>
<feature type="repeat" description="TPR" evidence="1">
    <location>
        <begin position="392"/>
        <end position="425"/>
    </location>
</feature>
<organism evidence="2 3">
    <name type="scientific">Intoshia linei</name>
    <dbReference type="NCBI Taxonomy" id="1819745"/>
    <lineage>
        <taxon>Eukaryota</taxon>
        <taxon>Metazoa</taxon>
        <taxon>Spiralia</taxon>
        <taxon>Lophotrochozoa</taxon>
        <taxon>Mesozoa</taxon>
        <taxon>Orthonectida</taxon>
        <taxon>Rhopaluridae</taxon>
        <taxon>Intoshia</taxon>
    </lineage>
</organism>
<evidence type="ECO:0000256" key="1">
    <source>
        <dbReference type="PROSITE-ProRule" id="PRU00339"/>
    </source>
</evidence>
<dbReference type="EMBL" id="LWCA01000002">
    <property type="protein sequence ID" value="OAF72172.1"/>
    <property type="molecule type" value="Genomic_DNA"/>
</dbReference>
<feature type="repeat" description="TPR" evidence="1">
    <location>
        <begin position="160"/>
        <end position="193"/>
    </location>
</feature>
<protein>
    <submittedName>
        <fullName evidence="2">Uncharacterized protein</fullName>
    </submittedName>
</protein>
<dbReference type="Proteomes" id="UP000078046">
    <property type="component" value="Unassembled WGS sequence"/>
</dbReference>
<dbReference type="SMART" id="SM00028">
    <property type="entry name" value="TPR"/>
    <property type="match status" value="6"/>
</dbReference>
<evidence type="ECO:0000313" key="3">
    <source>
        <dbReference type="Proteomes" id="UP000078046"/>
    </source>
</evidence>
<dbReference type="PROSITE" id="PS50005">
    <property type="entry name" value="TPR"/>
    <property type="match status" value="2"/>
</dbReference>
<keyword evidence="3" id="KW-1185">Reference proteome</keyword>
<dbReference type="PANTHER" id="PTHR45153:SF1">
    <property type="entry name" value="TETRATRICOPEPTIDE REPEAT PROTEIN 16"/>
    <property type="match status" value="1"/>
</dbReference>
<dbReference type="PANTHER" id="PTHR45153">
    <property type="entry name" value="TETRATRICOPEPTIDE REPEAT PROTEIN 16"/>
    <property type="match status" value="1"/>
</dbReference>
<evidence type="ECO:0000313" key="2">
    <source>
        <dbReference type="EMBL" id="OAF72172.1"/>
    </source>
</evidence>
<dbReference type="AlphaFoldDB" id="A0A177BF23"/>
<dbReference type="SUPFAM" id="SSF48452">
    <property type="entry name" value="TPR-like"/>
    <property type="match status" value="2"/>
</dbReference>
<dbReference type="InterPro" id="IPR011990">
    <property type="entry name" value="TPR-like_helical_dom_sf"/>
</dbReference>
<sequence>MNHSNKFLFCPDITINTECASRSPLSVVSKKENSSDFDTESETHTENALFNTAIPEKHYKKQAQLSLIPLSYTDIMVKMLGDYKLKSENCMENGSYNKCISYCNKYIWVNPYQSKIYILKAEAYIKLMDYKSAINNYKQALVFLKIENVNRVKEISEKLSVVYFFYSIFLNNTHQFDKALENINFSIKIDPNNETFVFQCILYLINSKQYDKCIKLISLKIKEHPNNDKYHLMRASLHLKKNEHTLAYYNLKECLKIKNNQAAVNLLLQIINFSKKFYKSARDFYIEMKFKKSLVNIKLAISLNPECIKYYLLNAILLYKCGNYKESIHEFDNIIKNYDPDDPKYNLTILKSAHTMINVAMNAYSTKLIHFNQIETALVLLKIVKQSNPTIYQIYVNLGDCYLYLKKIKPALKYYTLAETLNKEIQMEYHIKSRIAMIHVYQSYNLFEKYEYKRCIWNLNKAIQIDNFKGEYYLLRSKCHENLKVFYI</sequence>
<name>A0A177BF23_9BILA</name>
<dbReference type="Gene3D" id="1.25.40.10">
    <property type="entry name" value="Tetratricopeptide repeat domain"/>
    <property type="match status" value="4"/>
</dbReference>
<proteinExistence type="predicted"/>
<dbReference type="OrthoDB" id="1926212at2759"/>
<keyword evidence="1" id="KW-0802">TPR repeat</keyword>
<reference evidence="2 3" key="1">
    <citation type="submission" date="2016-04" db="EMBL/GenBank/DDBJ databases">
        <title>The genome of Intoshia linei affirms orthonectids as highly simplified spiralians.</title>
        <authorList>
            <person name="Mikhailov K.V."/>
            <person name="Slusarev G.S."/>
            <person name="Nikitin M.A."/>
            <person name="Logacheva M.D."/>
            <person name="Penin A."/>
            <person name="Aleoshin V."/>
            <person name="Panchin Y.V."/>
        </authorList>
    </citation>
    <scope>NUCLEOTIDE SEQUENCE [LARGE SCALE GENOMIC DNA]</scope>
    <source>
        <strain evidence="2">Intl2013</strain>
        <tissue evidence="2">Whole animal</tissue>
    </source>
</reference>
<comment type="caution">
    <text evidence="2">The sequence shown here is derived from an EMBL/GenBank/DDBJ whole genome shotgun (WGS) entry which is preliminary data.</text>
</comment>
<gene>
    <name evidence="2" type="ORF">A3Q56_00052</name>
</gene>
<accession>A0A177BF23</accession>